<evidence type="ECO:0000313" key="4">
    <source>
        <dbReference type="Proteomes" id="UP000093000"/>
    </source>
</evidence>
<dbReference type="Gene3D" id="3.60.130.10">
    <property type="entry name" value="Clavaminate synthase-like"/>
    <property type="match status" value="1"/>
</dbReference>
<dbReference type="STRING" id="101091.A0A1C7N4H1"/>
<keyword evidence="1" id="KW-0560">Oxidoreductase</keyword>
<name>A0A1C7N4H1_9FUNG</name>
<evidence type="ECO:0000259" key="2">
    <source>
        <dbReference type="Pfam" id="PF02668"/>
    </source>
</evidence>
<comment type="caution">
    <text evidence="3">The sequence shown here is derived from an EMBL/GenBank/DDBJ whole genome shotgun (WGS) entry which is preliminary data.</text>
</comment>
<dbReference type="PANTHER" id="PTHR10696">
    <property type="entry name" value="GAMMA-BUTYROBETAINE HYDROXYLASE-RELATED"/>
    <property type="match status" value="1"/>
</dbReference>
<reference evidence="3 4" key="1">
    <citation type="submission" date="2016-03" db="EMBL/GenBank/DDBJ databases">
        <title>Choanephora cucurbitarum.</title>
        <authorList>
            <person name="Min B."/>
            <person name="Park H."/>
            <person name="Park J.-H."/>
            <person name="Shin H.-D."/>
            <person name="Choi I.-G."/>
        </authorList>
    </citation>
    <scope>NUCLEOTIDE SEQUENCE [LARGE SCALE GENOMIC DNA]</scope>
    <source>
        <strain evidence="3 4">KUS-F28377</strain>
    </source>
</reference>
<dbReference type="PANTHER" id="PTHR10696:SF54">
    <property type="entry name" value="FAMILY OXIDOREDUCTASE, PUTATIVE (AFU_ORTHOLOGUE AFUA_4G13850)-RELATED"/>
    <property type="match status" value="1"/>
</dbReference>
<dbReference type="InterPro" id="IPR042098">
    <property type="entry name" value="TauD-like_sf"/>
</dbReference>
<accession>A0A1C7N4H1</accession>
<dbReference type="EMBL" id="LUGH01000646">
    <property type="protein sequence ID" value="OBZ83529.1"/>
    <property type="molecule type" value="Genomic_DNA"/>
</dbReference>
<protein>
    <recommendedName>
        <fullName evidence="2">TauD/TfdA-like domain-containing protein</fullName>
    </recommendedName>
</protein>
<dbReference type="InParanoid" id="A0A1C7N4H1"/>
<dbReference type="Pfam" id="PF02668">
    <property type="entry name" value="TauD"/>
    <property type="match status" value="1"/>
</dbReference>
<proteinExistence type="predicted"/>
<evidence type="ECO:0000313" key="3">
    <source>
        <dbReference type="EMBL" id="OBZ83529.1"/>
    </source>
</evidence>
<dbReference type="AlphaFoldDB" id="A0A1C7N4H1"/>
<dbReference type="InterPro" id="IPR050411">
    <property type="entry name" value="AlphaKG_dependent_hydroxylases"/>
</dbReference>
<dbReference type="GO" id="GO:0016491">
    <property type="term" value="F:oxidoreductase activity"/>
    <property type="evidence" value="ECO:0007669"/>
    <property type="project" value="UniProtKB-KW"/>
</dbReference>
<feature type="domain" description="TauD/TfdA-like" evidence="2">
    <location>
        <begin position="94"/>
        <end position="345"/>
    </location>
</feature>
<sequence length="385" mass="44797">MPTVQIKNASQPDFTYLPNLKNYKERTARRLSEKQLQKELPDGFPEQLDGPKLWKGSDYEGKESEWVYELTKEELQEIDNAVHKFEDTEKPFSEISKDTFPLPYFGPKVKELVEEEVVDGRGFIVIRGINPDKYTRAQNIIAYTGVSAYVGKRGLQGRHVLAHIKDLVNEKGLEEIKAPAYTNDHQVYHTDAGDIISLYALGVAEEGGKSRIASSWTVYNELAKTRPDLIHTLSQDWPFQLDLHNDERAYLLRPLLYYVDNKLIIQYARRNFTGFGKNPRREDIPPITEAQAEALDALHYTAEKYNLGIDFQKGDIQYINNLSIFHARDGYVDSEKNTRHLLRHWLHPENAWKIPHQLEDNWNKIYHEEREEIFPVEATIRIFNK</sequence>
<dbReference type="InterPro" id="IPR003819">
    <property type="entry name" value="TauD/TfdA-like"/>
</dbReference>
<dbReference type="Proteomes" id="UP000093000">
    <property type="component" value="Unassembled WGS sequence"/>
</dbReference>
<dbReference type="OrthoDB" id="272271at2759"/>
<keyword evidence="4" id="KW-1185">Reference proteome</keyword>
<dbReference type="SUPFAM" id="SSF51197">
    <property type="entry name" value="Clavaminate synthase-like"/>
    <property type="match status" value="1"/>
</dbReference>
<organism evidence="3 4">
    <name type="scientific">Choanephora cucurbitarum</name>
    <dbReference type="NCBI Taxonomy" id="101091"/>
    <lineage>
        <taxon>Eukaryota</taxon>
        <taxon>Fungi</taxon>
        <taxon>Fungi incertae sedis</taxon>
        <taxon>Mucoromycota</taxon>
        <taxon>Mucoromycotina</taxon>
        <taxon>Mucoromycetes</taxon>
        <taxon>Mucorales</taxon>
        <taxon>Mucorineae</taxon>
        <taxon>Choanephoraceae</taxon>
        <taxon>Choanephoroideae</taxon>
        <taxon>Choanephora</taxon>
    </lineage>
</organism>
<gene>
    <name evidence="3" type="ORF">A0J61_08422</name>
</gene>
<evidence type="ECO:0000256" key="1">
    <source>
        <dbReference type="ARBA" id="ARBA00023002"/>
    </source>
</evidence>